<gene>
    <name evidence="6" type="ORF">SAMN05444370_1449</name>
</gene>
<dbReference type="SUPFAM" id="SSF48435">
    <property type="entry name" value="Bacterial muramidases"/>
    <property type="match status" value="1"/>
</dbReference>
<dbReference type="InterPro" id="IPR008258">
    <property type="entry name" value="Transglycosylase_SLT_dom_1"/>
</dbReference>
<dbReference type="Proteomes" id="UP000198703">
    <property type="component" value="Unassembled WGS sequence"/>
</dbReference>
<dbReference type="Pfam" id="PF01464">
    <property type="entry name" value="SLT"/>
    <property type="match status" value="1"/>
</dbReference>
<accession>A0A1H4G999</accession>
<keyword evidence="7" id="KW-1185">Reference proteome</keyword>
<evidence type="ECO:0000256" key="3">
    <source>
        <dbReference type="ARBA" id="ARBA00022729"/>
    </source>
</evidence>
<dbReference type="InterPro" id="IPR023346">
    <property type="entry name" value="Lysozyme-like_dom_sf"/>
</dbReference>
<dbReference type="GO" id="GO:0004553">
    <property type="term" value="F:hydrolase activity, hydrolyzing O-glycosyl compounds"/>
    <property type="evidence" value="ECO:0007669"/>
    <property type="project" value="InterPro"/>
</dbReference>
<organism evidence="6 7">
    <name type="scientific">Rubrimonas cliftonensis</name>
    <dbReference type="NCBI Taxonomy" id="89524"/>
    <lineage>
        <taxon>Bacteria</taxon>
        <taxon>Pseudomonadati</taxon>
        <taxon>Pseudomonadota</taxon>
        <taxon>Alphaproteobacteria</taxon>
        <taxon>Rhodobacterales</taxon>
        <taxon>Paracoccaceae</taxon>
        <taxon>Rubrimonas</taxon>
    </lineage>
</organism>
<dbReference type="GO" id="GO:0042597">
    <property type="term" value="C:periplasmic space"/>
    <property type="evidence" value="ECO:0007669"/>
    <property type="project" value="InterPro"/>
</dbReference>
<feature type="signal peptide" evidence="4">
    <location>
        <begin position="1"/>
        <end position="19"/>
    </location>
</feature>
<proteinExistence type="inferred from homology"/>
<dbReference type="EMBL" id="FNQM01000044">
    <property type="protein sequence ID" value="SEB06169.1"/>
    <property type="molecule type" value="Genomic_DNA"/>
</dbReference>
<evidence type="ECO:0000259" key="5">
    <source>
        <dbReference type="Pfam" id="PF01464"/>
    </source>
</evidence>
<dbReference type="AlphaFoldDB" id="A0A1H4G999"/>
<evidence type="ECO:0000313" key="7">
    <source>
        <dbReference type="Proteomes" id="UP000198703"/>
    </source>
</evidence>
<dbReference type="STRING" id="89524.SAMN05444370_1449"/>
<keyword evidence="3 4" id="KW-0732">Signal</keyword>
<dbReference type="Gene3D" id="1.10.530.10">
    <property type="match status" value="1"/>
</dbReference>
<dbReference type="Gene3D" id="1.25.20.10">
    <property type="entry name" value="Bacterial muramidases"/>
    <property type="match status" value="1"/>
</dbReference>
<evidence type="ECO:0000313" key="6">
    <source>
        <dbReference type="EMBL" id="SEB06169.1"/>
    </source>
</evidence>
<dbReference type="InterPro" id="IPR008939">
    <property type="entry name" value="Lytic_TGlycosylase_superhlx_U"/>
</dbReference>
<comment type="similarity">
    <text evidence="1">Belongs to the transglycosylase Slt family.</text>
</comment>
<evidence type="ECO:0000256" key="1">
    <source>
        <dbReference type="ARBA" id="ARBA00007734"/>
    </source>
</evidence>
<dbReference type="OrthoDB" id="9815002at2"/>
<evidence type="ECO:0000256" key="4">
    <source>
        <dbReference type="SAM" id="SignalP"/>
    </source>
</evidence>
<comment type="similarity">
    <text evidence="2">Belongs to the virb1 family.</text>
</comment>
<dbReference type="RefSeq" id="WP_093256836.1">
    <property type="nucleotide sequence ID" value="NZ_FNQM01000044.1"/>
</dbReference>
<name>A0A1H4G999_9RHOB</name>
<dbReference type="SUPFAM" id="SSF53955">
    <property type="entry name" value="Lysozyme-like"/>
    <property type="match status" value="1"/>
</dbReference>
<evidence type="ECO:0000256" key="2">
    <source>
        <dbReference type="ARBA" id="ARBA00009387"/>
    </source>
</evidence>
<feature type="domain" description="Transglycosylase SLT" evidence="5">
    <location>
        <begin position="486"/>
        <end position="592"/>
    </location>
</feature>
<sequence>MFAPILAAFLILAPTLAPAQSARDATAVRAVFERADAGDFDGAAQAARGAADPVVADLALWRLGVSGQAGYRQIAGLLERRPDWPRGDRLRIEAERAMPAGLPPAEVRAFFAGRPPLSGSGALALADALAASGDRAGAEAALVRAWTEYSLTQAEREAFESRHGALARRYAAARLDAMLWDGDADQARAILPLVDDGWRRLAEARMRLRARANGVDAAIEAVPANLSNDPGLAYERFVWRARAGLDAGAEQLITQRTGSAAALGRPEAWADRRLTLARSAFREGRVAEAYRLASLHHLTTGTDFAELEWLSGWIALRGLRDPDRAAGHFLRHYNDVTTPISRGRGGYWLGRAYEAAGDGNRARLWYERGAEHPTSFYGQLAAERVGRDVTAELAAHDRQDWRRSPFAGSDTQRAIALLHAAGRRNDVRFFFISAAEHATRAEEYAALGDYALSLDRPDAAIRVAKRAARDPIVLMDIYYPVASAAAGGGPVEPAFALAIARTESEMNVEAISPAGARGLMQLMPGTAQKVSRDIGLGYDLGRLTTDPAYNARLGQTYLAEMLSRFNGAKMLAAAAYNAGPGRPEQWIGRFGDPRGAADAVDWIETIPFNETRNYVMRVLEGVHVYRARLGAPTSASYRAALTRPQG</sequence>
<feature type="chain" id="PRO_5011713987" evidence="4">
    <location>
        <begin position="20"/>
        <end position="646"/>
    </location>
</feature>
<dbReference type="PANTHER" id="PTHR37423:SF2">
    <property type="entry name" value="MEMBRANE-BOUND LYTIC MUREIN TRANSGLYCOSYLASE C"/>
    <property type="match status" value="1"/>
</dbReference>
<reference evidence="6 7" key="1">
    <citation type="submission" date="2016-10" db="EMBL/GenBank/DDBJ databases">
        <authorList>
            <person name="de Groot N.N."/>
        </authorList>
    </citation>
    <scope>NUCLEOTIDE SEQUENCE [LARGE SCALE GENOMIC DNA]</scope>
    <source>
        <strain evidence="6 7">DSM 15345</strain>
    </source>
</reference>
<dbReference type="CDD" id="cd13401">
    <property type="entry name" value="Slt70-like"/>
    <property type="match status" value="1"/>
</dbReference>
<dbReference type="PANTHER" id="PTHR37423">
    <property type="entry name" value="SOLUBLE LYTIC MUREIN TRANSGLYCOSYLASE-RELATED"/>
    <property type="match status" value="1"/>
</dbReference>
<protein>
    <submittedName>
        <fullName evidence="6">Soluble lytic murein transglycosylase</fullName>
    </submittedName>
</protein>